<evidence type="ECO:0000313" key="3">
    <source>
        <dbReference type="WBParaSite" id="Hba_09894"/>
    </source>
</evidence>
<organism evidence="2 3">
    <name type="scientific">Heterorhabditis bacteriophora</name>
    <name type="common">Entomopathogenic nematode worm</name>
    <dbReference type="NCBI Taxonomy" id="37862"/>
    <lineage>
        <taxon>Eukaryota</taxon>
        <taxon>Metazoa</taxon>
        <taxon>Ecdysozoa</taxon>
        <taxon>Nematoda</taxon>
        <taxon>Chromadorea</taxon>
        <taxon>Rhabditida</taxon>
        <taxon>Rhabditina</taxon>
        <taxon>Rhabditomorpha</taxon>
        <taxon>Strongyloidea</taxon>
        <taxon>Heterorhabditidae</taxon>
        <taxon>Heterorhabditis</taxon>
    </lineage>
</organism>
<keyword evidence="1" id="KW-1133">Transmembrane helix</keyword>
<evidence type="ECO:0000256" key="1">
    <source>
        <dbReference type="SAM" id="Phobius"/>
    </source>
</evidence>
<keyword evidence="1" id="KW-0472">Membrane</keyword>
<feature type="transmembrane region" description="Helical" evidence="1">
    <location>
        <begin position="115"/>
        <end position="138"/>
    </location>
</feature>
<keyword evidence="2" id="KW-1185">Reference proteome</keyword>
<dbReference type="WBParaSite" id="Hba_09894">
    <property type="protein sequence ID" value="Hba_09894"/>
    <property type="gene ID" value="Hba_09894"/>
</dbReference>
<protein>
    <submittedName>
        <fullName evidence="3">Hist_deacetyl domain-containing protein</fullName>
    </submittedName>
</protein>
<proteinExistence type="predicted"/>
<reference evidence="3" key="1">
    <citation type="submission" date="2016-11" db="UniProtKB">
        <authorList>
            <consortium name="WormBaseParasite"/>
        </authorList>
    </citation>
    <scope>IDENTIFICATION</scope>
</reference>
<sequence length="153" mass="18639">MKHVYIYIYLHMIKISERIRSGMLLLMHLNTIGPRHPMKPQRLAALNNLVVNYELDKKMEMRLTPRANAMDLRYFSAAFIRKNMLNFLRRSHRNVQNNMNISFLNSILERIGKSYFHTMSILFFLWYITVYCLIKFYYFCSLEINYCFIEKRF</sequence>
<keyword evidence="1" id="KW-0812">Transmembrane</keyword>
<dbReference type="Proteomes" id="UP000095283">
    <property type="component" value="Unplaced"/>
</dbReference>
<accession>A0A1I7WXI2</accession>
<dbReference type="AlphaFoldDB" id="A0A1I7WXI2"/>
<name>A0A1I7WXI2_HETBA</name>
<evidence type="ECO:0000313" key="2">
    <source>
        <dbReference type="Proteomes" id="UP000095283"/>
    </source>
</evidence>